<sequence length="238" mass="26339">MRNNKGKDRKESKTKGDPKRKENPNLEPVGKKVKGDTKARPKGKINLKAGNYNKNPVGKTTTDHNETESSSEESESDFSSEEEEEEEGNNETEERQPKKKKKSVKHGSDQFAATLAHLISQEPGSLGSQAPVLSKARDAATKIEEGRLDYKARKIVAAEKKKILEKDRIKCSPLTLDYEKKLRSIATRGVIMIFNAMQTQHRVADLDTLARPSEKAEVAKMSKASFLSMLKSGSAAGK</sequence>
<dbReference type="EMBL" id="QTSX02005075">
    <property type="protein sequence ID" value="KAJ9061348.1"/>
    <property type="molecule type" value="Genomic_DNA"/>
</dbReference>
<comment type="caution">
    <text evidence="1">The sequence shown here is derived from an EMBL/GenBank/DDBJ whole genome shotgun (WGS) entry which is preliminary data.</text>
</comment>
<organism evidence="1 2">
    <name type="scientific">Entomophthora muscae</name>
    <dbReference type="NCBI Taxonomy" id="34485"/>
    <lineage>
        <taxon>Eukaryota</taxon>
        <taxon>Fungi</taxon>
        <taxon>Fungi incertae sedis</taxon>
        <taxon>Zoopagomycota</taxon>
        <taxon>Entomophthoromycotina</taxon>
        <taxon>Entomophthoromycetes</taxon>
        <taxon>Entomophthorales</taxon>
        <taxon>Entomophthoraceae</taxon>
        <taxon>Entomophthora</taxon>
    </lineage>
</organism>
<proteinExistence type="predicted"/>
<reference evidence="1" key="1">
    <citation type="submission" date="2022-04" db="EMBL/GenBank/DDBJ databases">
        <title>Genome of the entomopathogenic fungus Entomophthora muscae.</title>
        <authorList>
            <person name="Elya C."/>
            <person name="Lovett B.R."/>
            <person name="Lee E."/>
            <person name="Macias A.M."/>
            <person name="Hajek A.E."/>
            <person name="De Bivort B.L."/>
            <person name="Kasson M.T."/>
            <person name="De Fine Licht H.H."/>
            <person name="Stajich J.E."/>
        </authorList>
    </citation>
    <scope>NUCLEOTIDE SEQUENCE</scope>
    <source>
        <strain evidence="1">Berkeley</strain>
    </source>
</reference>
<evidence type="ECO:0000313" key="2">
    <source>
        <dbReference type="Proteomes" id="UP001165960"/>
    </source>
</evidence>
<dbReference type="Proteomes" id="UP001165960">
    <property type="component" value="Unassembled WGS sequence"/>
</dbReference>
<keyword evidence="2" id="KW-1185">Reference proteome</keyword>
<accession>A0ACC2SGC7</accession>
<evidence type="ECO:0000313" key="1">
    <source>
        <dbReference type="EMBL" id="KAJ9061348.1"/>
    </source>
</evidence>
<name>A0ACC2SGC7_9FUNG</name>
<gene>
    <name evidence="1" type="primary">RRP15</name>
    <name evidence="1" type="ORF">DSO57_1021533</name>
</gene>
<protein>
    <submittedName>
        <fullName evidence="1">Pre-60S ribosomal particles component</fullName>
    </submittedName>
</protein>